<proteinExistence type="predicted"/>
<comment type="caution">
    <text evidence="2">The sequence shown here is derived from an EMBL/GenBank/DDBJ whole genome shotgun (WGS) entry which is preliminary data.</text>
</comment>
<name>A0A1F5MII0_9BACT</name>
<organism evidence="2 3">
    <name type="scientific">Candidatus Daviesbacteria bacterium RIFCSPLOWO2_01_FULL_40_24</name>
    <dbReference type="NCBI Taxonomy" id="1797787"/>
    <lineage>
        <taxon>Bacteria</taxon>
        <taxon>Candidatus Daviesiibacteriota</taxon>
    </lineage>
</organism>
<accession>A0A1F5MII0</accession>
<sequence>MWTVEITLLFLFFLFFSISFVYELLYFSEVVETEEWLGIKLPRFMRSFLQIKPIVSIFLGLFMVLYLILMASVL</sequence>
<evidence type="ECO:0000313" key="3">
    <source>
        <dbReference type="Proteomes" id="UP000178017"/>
    </source>
</evidence>
<evidence type="ECO:0000256" key="1">
    <source>
        <dbReference type="SAM" id="Phobius"/>
    </source>
</evidence>
<feature type="transmembrane region" description="Helical" evidence="1">
    <location>
        <begin position="6"/>
        <end position="27"/>
    </location>
</feature>
<feature type="transmembrane region" description="Helical" evidence="1">
    <location>
        <begin position="48"/>
        <end position="69"/>
    </location>
</feature>
<keyword evidence="1" id="KW-0472">Membrane</keyword>
<keyword evidence="1" id="KW-1133">Transmembrane helix</keyword>
<protein>
    <submittedName>
        <fullName evidence="2">Uncharacterized protein</fullName>
    </submittedName>
</protein>
<dbReference type="EMBL" id="MFDO01000023">
    <property type="protein sequence ID" value="OGE65158.1"/>
    <property type="molecule type" value="Genomic_DNA"/>
</dbReference>
<reference evidence="2 3" key="1">
    <citation type="journal article" date="2016" name="Nat. Commun.">
        <title>Thousands of microbial genomes shed light on interconnected biogeochemical processes in an aquifer system.</title>
        <authorList>
            <person name="Anantharaman K."/>
            <person name="Brown C.T."/>
            <person name="Hug L.A."/>
            <person name="Sharon I."/>
            <person name="Castelle C.J."/>
            <person name="Probst A.J."/>
            <person name="Thomas B.C."/>
            <person name="Singh A."/>
            <person name="Wilkins M.J."/>
            <person name="Karaoz U."/>
            <person name="Brodie E.L."/>
            <person name="Williams K.H."/>
            <person name="Hubbard S.S."/>
            <person name="Banfield J.F."/>
        </authorList>
    </citation>
    <scope>NUCLEOTIDE SEQUENCE [LARGE SCALE GENOMIC DNA]</scope>
</reference>
<dbReference type="AlphaFoldDB" id="A0A1F5MII0"/>
<dbReference type="Proteomes" id="UP000178017">
    <property type="component" value="Unassembled WGS sequence"/>
</dbReference>
<keyword evidence="1" id="KW-0812">Transmembrane</keyword>
<gene>
    <name evidence="2" type="ORF">A3B49_01335</name>
</gene>
<evidence type="ECO:0000313" key="2">
    <source>
        <dbReference type="EMBL" id="OGE65158.1"/>
    </source>
</evidence>